<comment type="caution">
    <text evidence="7">Lacks conserved residue(s) required for the propagation of feature annotation.</text>
</comment>
<evidence type="ECO:0000313" key="14">
    <source>
        <dbReference type="Proteomes" id="UP000752171"/>
    </source>
</evidence>
<feature type="transmembrane region" description="Helical" evidence="8">
    <location>
        <begin position="782"/>
        <end position="802"/>
    </location>
</feature>
<evidence type="ECO:0000256" key="4">
    <source>
        <dbReference type="ARBA" id="ARBA00022989"/>
    </source>
</evidence>
<dbReference type="PROSITE" id="PS50041">
    <property type="entry name" value="C_TYPE_LECTIN_2"/>
    <property type="match status" value="1"/>
</dbReference>
<dbReference type="SMART" id="SM00303">
    <property type="entry name" value="GPS"/>
    <property type="match status" value="1"/>
</dbReference>
<dbReference type="Pfam" id="PF01825">
    <property type="entry name" value="GPS"/>
    <property type="match status" value="1"/>
</dbReference>
<evidence type="ECO:0000256" key="1">
    <source>
        <dbReference type="ARBA" id="ARBA00004370"/>
    </source>
</evidence>
<reference evidence="13 14" key="1">
    <citation type="submission" date="2021-07" db="EMBL/GenBank/DDBJ databases">
        <authorList>
            <person name="Imarazene B."/>
            <person name="Zahm M."/>
            <person name="Klopp C."/>
            <person name="Cabau C."/>
            <person name="Beille S."/>
            <person name="Jouanno E."/>
            <person name="Castinel A."/>
            <person name="Lluch J."/>
            <person name="Gil L."/>
            <person name="Kuchtly C."/>
            <person name="Lopez Roques C."/>
            <person name="Donnadieu C."/>
            <person name="Parrinello H."/>
            <person name="Journot L."/>
            <person name="Du K."/>
            <person name="Schartl M."/>
            <person name="Retaux S."/>
            <person name="Guiguen Y."/>
        </authorList>
    </citation>
    <scope>NUCLEOTIDE SEQUENCE [LARGE SCALE GENOMIC DNA]</scope>
    <source>
        <strain evidence="13">Pach_M1</strain>
        <tissue evidence="13">Testis</tissue>
    </source>
</reference>
<feature type="transmembrane region" description="Helical" evidence="8">
    <location>
        <begin position="822"/>
        <end position="845"/>
    </location>
</feature>
<dbReference type="GO" id="GO:0050982">
    <property type="term" value="P:detection of mechanical stimulus"/>
    <property type="evidence" value="ECO:0007669"/>
    <property type="project" value="TreeGrafter"/>
</dbReference>
<dbReference type="AlphaFoldDB" id="A0A8T2LAQ1"/>
<organism evidence="13 14">
    <name type="scientific">Astyanax mexicanus</name>
    <name type="common">Blind cave fish</name>
    <name type="synonym">Astyanax fasciatus mexicanus</name>
    <dbReference type="NCBI Taxonomy" id="7994"/>
    <lineage>
        <taxon>Eukaryota</taxon>
        <taxon>Metazoa</taxon>
        <taxon>Chordata</taxon>
        <taxon>Craniata</taxon>
        <taxon>Vertebrata</taxon>
        <taxon>Euteleostomi</taxon>
        <taxon>Actinopterygii</taxon>
        <taxon>Neopterygii</taxon>
        <taxon>Teleostei</taxon>
        <taxon>Ostariophysi</taxon>
        <taxon>Characiformes</taxon>
        <taxon>Characoidei</taxon>
        <taxon>Acestrorhamphidae</taxon>
        <taxon>Acestrorhamphinae</taxon>
        <taxon>Astyanax</taxon>
    </lineage>
</organism>
<evidence type="ECO:0000259" key="11">
    <source>
        <dbReference type="PROSITE" id="PS50095"/>
    </source>
</evidence>
<keyword evidence="4 8" id="KW-1133">Transmembrane helix</keyword>
<evidence type="ECO:0000256" key="7">
    <source>
        <dbReference type="PROSITE-ProRule" id="PRU00152"/>
    </source>
</evidence>
<dbReference type="InterPro" id="IPR046338">
    <property type="entry name" value="GAIN_dom_sf"/>
</dbReference>
<keyword evidence="5 8" id="KW-0472">Membrane</keyword>
<feature type="domain" description="PLAT" evidence="11">
    <location>
        <begin position="620"/>
        <end position="737"/>
    </location>
</feature>
<evidence type="ECO:0000313" key="13">
    <source>
        <dbReference type="EMBL" id="KAG9267062.1"/>
    </source>
</evidence>
<gene>
    <name evidence="13" type="primary">PKD1L2</name>
    <name evidence="13" type="ORF">AMEX_G19739</name>
</gene>
<dbReference type="FunFam" id="2.60.60.20:FF:000008">
    <property type="entry name" value="Polycystic kidney disease 1-like 2, isoform CRA_a"/>
    <property type="match status" value="1"/>
</dbReference>
<accession>A0A8T2LAQ1</accession>
<dbReference type="SUPFAM" id="SSF49723">
    <property type="entry name" value="Lipase/lipooxygenase domain (PLAT/LH2 domain)"/>
    <property type="match status" value="1"/>
</dbReference>
<feature type="domain" description="C-type lectin" evidence="10">
    <location>
        <begin position="44"/>
        <end position="156"/>
    </location>
</feature>
<dbReference type="Pfam" id="PF01477">
    <property type="entry name" value="PLAT"/>
    <property type="match status" value="1"/>
</dbReference>
<feature type="transmembrane region" description="Helical" evidence="8">
    <location>
        <begin position="1049"/>
        <end position="1072"/>
    </location>
</feature>
<evidence type="ECO:0000256" key="9">
    <source>
        <dbReference type="SAM" id="SignalP"/>
    </source>
</evidence>
<dbReference type="SMART" id="SM00308">
    <property type="entry name" value="LH2"/>
    <property type="match status" value="1"/>
</dbReference>
<proteinExistence type="inferred from homology"/>
<dbReference type="Proteomes" id="UP000752171">
    <property type="component" value="Unassembled WGS sequence"/>
</dbReference>
<dbReference type="SUPFAM" id="SSF56436">
    <property type="entry name" value="C-type lectin-like"/>
    <property type="match status" value="1"/>
</dbReference>
<dbReference type="Gene3D" id="2.60.220.50">
    <property type="match status" value="1"/>
</dbReference>
<dbReference type="CDD" id="cd00037">
    <property type="entry name" value="CLECT"/>
    <property type="match status" value="1"/>
</dbReference>
<dbReference type="PROSITE" id="PS50095">
    <property type="entry name" value="PLAT"/>
    <property type="match status" value="1"/>
</dbReference>
<dbReference type="InterPro" id="IPR057244">
    <property type="entry name" value="GAIN_B"/>
</dbReference>
<evidence type="ECO:0000256" key="3">
    <source>
        <dbReference type="ARBA" id="ARBA00022692"/>
    </source>
</evidence>
<evidence type="ECO:0000256" key="2">
    <source>
        <dbReference type="ARBA" id="ARBA00007200"/>
    </source>
</evidence>
<dbReference type="Gene3D" id="3.10.100.10">
    <property type="entry name" value="Mannose-Binding Protein A, subunit A"/>
    <property type="match status" value="1"/>
</dbReference>
<keyword evidence="3 8" id="KW-0812">Transmembrane</keyword>
<comment type="caution">
    <text evidence="13">The sequence shown here is derived from an EMBL/GenBank/DDBJ whole genome shotgun (WGS) entry which is preliminary data.</text>
</comment>
<comment type="subcellular location">
    <subcellularLocation>
        <location evidence="1">Membrane</location>
    </subcellularLocation>
</comment>
<feature type="signal peptide" evidence="9">
    <location>
        <begin position="1"/>
        <end position="23"/>
    </location>
</feature>
<name>A0A8T2LAQ1_ASTMX</name>
<keyword evidence="9" id="KW-0732">Signal</keyword>
<dbReference type="InterPro" id="IPR016186">
    <property type="entry name" value="C-type_lectin-like/link_sf"/>
</dbReference>
<sequence length="1103" mass="124630">MAFLRQICVYCWISGGFLLLVSAESCNNDEGNSVDFRGKAKCVLGDVCYELAEEPKTWAQARSACEKRGGYLLTLVDCKVKQFLLNLTREIDVTSGAWWVGEGLMGLYQKNPVNGTYTDNTSEEGSGPLLCTYLLLDPFQLVTTPYCDMTLGYLCTLDFYTQTNSSANERVRREATQDQQISDLLQNMENTITDILNLLKIAQNTLISLETQPVQISHDGKIQYLKTLLNGVTVASALWTNETLDLIVNCTGGILMYSLEQCDEGGAAAEHFEDLLSIAYKIYEEINRKRFNTATGTLIMELATGTLYASTQPSKQLDQKIIGSQEKGPYFQLPSFSAMQSQLPSESVNIQMFDYKLNPLSEESNETITGNVCSLSLKNETSEIKLSNLTELIEIFLPRAEAVDPAAVDLSLTQGFSVITSFNISDMNSTVIVSARPDQNVSLRLLLSQTYQTNISSAHRKTIISVKDDYRWLIHPDMMTGSNGTWHVNITPINYTSSLPLKVSVTVLNFKCVFWDTDRKEWSITGCWVGPKTIPNMTHCMCNHNTFFGSSFFVMPNHVDLSKTAALFATVKENYIVVVVLSAFFFLYLIIAMWAWYADRRALRTRKMTLLEDNHPCSHYNYLLNIQTGHRNGSGTSAKVMMTLEGTEGESQAYYLSDPDKPVFERGGVDMFVLSTPFCLGELQNIKLWHDNSGGHPDWYLNRVTIQDLQNRKVWQFFCSTWLKPKGDSTCKVTFNPAKKNEIASFGNIFQSRTSTGFRDEHIWMSIVDPPRHSPFTRLQRVSCCMSLLLCTMAINIMFWNIPTNEESPVIIKIGSFSLTWQQIMVAVESALLMFPINILIVTIFRNIKPRIPPLPEKSTTNGSSKPPAVSMQTILKDTQDMMNLLSKSPKCRAVITHLKLESSTDLFYALNQVHDVIQIMQGESEGDQHWVHCSRFIFYSMCHLSLLLENVAEKAFPSPEELQQAVNTVHLLLKKAEMVFTSHSVQSTVSVPAKQKNTGCKLPWWFVFVAWALLLGISGVSTFFTLLYGFQYGKESSIRWFITLTLSLFQSIFIIQPMKVVGLAIFFALILRPVRVEEREEVTILLQEQREKCETYCGRKLY</sequence>
<dbReference type="PROSITE" id="PS50221">
    <property type="entry name" value="GAIN_B"/>
    <property type="match status" value="1"/>
</dbReference>
<dbReference type="PANTHER" id="PTHR10877:SF197">
    <property type="entry name" value="POLYCYSTIC KIDNEY DISEASE PROTEIN 1-LIKE 2"/>
    <property type="match status" value="1"/>
</dbReference>
<dbReference type="Gene3D" id="2.60.60.20">
    <property type="entry name" value="PLAT/LH2 domain"/>
    <property type="match status" value="1"/>
</dbReference>
<protein>
    <submittedName>
        <fullName evidence="13">Polycystic kidney disease protein 1-like 2</fullName>
    </submittedName>
</protein>
<dbReference type="InterPro" id="IPR016187">
    <property type="entry name" value="CTDL_fold"/>
</dbReference>
<dbReference type="InterPro" id="IPR001304">
    <property type="entry name" value="C-type_lectin-like"/>
</dbReference>
<comment type="similarity">
    <text evidence="2">Belongs to the polycystin family.</text>
</comment>
<dbReference type="InterPro" id="IPR000203">
    <property type="entry name" value="GPS"/>
</dbReference>
<feature type="transmembrane region" description="Helical" evidence="8">
    <location>
        <begin position="1005"/>
        <end position="1029"/>
    </location>
</feature>
<dbReference type="InterPro" id="IPR036392">
    <property type="entry name" value="PLAT/LH2_dom_sf"/>
</dbReference>
<evidence type="ECO:0000259" key="10">
    <source>
        <dbReference type="PROSITE" id="PS50041"/>
    </source>
</evidence>
<feature type="transmembrane region" description="Helical" evidence="8">
    <location>
        <begin position="575"/>
        <end position="598"/>
    </location>
</feature>
<dbReference type="GO" id="GO:0016020">
    <property type="term" value="C:membrane"/>
    <property type="evidence" value="ECO:0007669"/>
    <property type="project" value="UniProtKB-SubCell"/>
</dbReference>
<evidence type="ECO:0000259" key="12">
    <source>
        <dbReference type="PROSITE" id="PS50221"/>
    </source>
</evidence>
<evidence type="ECO:0000256" key="5">
    <source>
        <dbReference type="ARBA" id="ARBA00023136"/>
    </source>
</evidence>
<feature type="domain" description="GAIN-B" evidence="12">
    <location>
        <begin position="420"/>
        <end position="560"/>
    </location>
</feature>
<keyword evidence="6" id="KW-1015">Disulfide bond</keyword>
<evidence type="ECO:0000256" key="6">
    <source>
        <dbReference type="ARBA" id="ARBA00023157"/>
    </source>
</evidence>
<dbReference type="InterPro" id="IPR001024">
    <property type="entry name" value="PLAT/LH2_dom"/>
</dbReference>
<dbReference type="GO" id="GO:0005262">
    <property type="term" value="F:calcium channel activity"/>
    <property type="evidence" value="ECO:0007669"/>
    <property type="project" value="TreeGrafter"/>
</dbReference>
<dbReference type="EMBL" id="JAICCE010000016">
    <property type="protein sequence ID" value="KAG9267062.1"/>
    <property type="molecule type" value="Genomic_DNA"/>
</dbReference>
<feature type="chain" id="PRO_5035920155" evidence="9">
    <location>
        <begin position="24"/>
        <end position="1103"/>
    </location>
</feature>
<dbReference type="PANTHER" id="PTHR10877">
    <property type="entry name" value="POLYCYSTIN FAMILY MEMBER"/>
    <property type="match status" value="1"/>
</dbReference>
<evidence type="ECO:0000256" key="8">
    <source>
        <dbReference type="SAM" id="Phobius"/>
    </source>
</evidence>
<dbReference type="InterPro" id="IPR051223">
    <property type="entry name" value="Polycystin"/>
</dbReference>